<evidence type="ECO:0000313" key="2">
    <source>
        <dbReference type="EMBL" id="GIP53965.1"/>
    </source>
</evidence>
<reference evidence="2 3" key="1">
    <citation type="submission" date="2021-03" db="EMBL/GenBank/DDBJ databases">
        <title>Antimicrobial resistance genes in bacteria isolated from Japanese honey, and their potential for conferring macrolide and lincosamide resistance in the American foulbrood pathogen Paenibacillus larvae.</title>
        <authorList>
            <person name="Okamoto M."/>
            <person name="Kumagai M."/>
            <person name="Kanamori H."/>
            <person name="Takamatsu D."/>
        </authorList>
    </citation>
    <scope>NUCLEOTIDE SEQUENCE [LARGE SCALE GENOMIC DNA]</scope>
    <source>
        <strain evidence="2 3">J42TS3</strain>
    </source>
</reference>
<feature type="transmembrane region" description="Helical" evidence="1">
    <location>
        <begin position="215"/>
        <end position="237"/>
    </location>
</feature>
<feature type="transmembrane region" description="Helical" evidence="1">
    <location>
        <begin position="107"/>
        <end position="126"/>
    </location>
</feature>
<dbReference type="RefSeq" id="WP_213655398.1">
    <property type="nucleotide sequence ID" value="NZ_BOSL01000009.1"/>
</dbReference>
<name>A0ABQ4MEY3_9BACL</name>
<protein>
    <submittedName>
        <fullName evidence="2">ABC transporter permease</fullName>
    </submittedName>
</protein>
<feature type="transmembrane region" description="Helical" evidence="1">
    <location>
        <begin position="16"/>
        <end position="40"/>
    </location>
</feature>
<feature type="transmembrane region" description="Helical" evidence="1">
    <location>
        <begin position="85"/>
        <end position="102"/>
    </location>
</feature>
<organism evidence="2 3">
    <name type="scientific">Paenibacillus vini</name>
    <dbReference type="NCBI Taxonomy" id="1476024"/>
    <lineage>
        <taxon>Bacteria</taxon>
        <taxon>Bacillati</taxon>
        <taxon>Bacillota</taxon>
        <taxon>Bacilli</taxon>
        <taxon>Bacillales</taxon>
        <taxon>Paenibacillaceae</taxon>
        <taxon>Paenibacillus</taxon>
    </lineage>
</organism>
<dbReference type="InterPro" id="IPR011737">
    <property type="entry name" value="CHP02206_TP0381"/>
</dbReference>
<accession>A0ABQ4MEY3</accession>
<gene>
    <name evidence="2" type="ORF">J42TS3_30000</name>
</gene>
<dbReference type="NCBIfam" id="TIGR02206">
    <property type="entry name" value="intg_mem_TP0381"/>
    <property type="match status" value="1"/>
</dbReference>
<keyword evidence="1" id="KW-1133">Transmembrane helix</keyword>
<feature type="transmembrane region" description="Helical" evidence="1">
    <location>
        <begin position="52"/>
        <end position="73"/>
    </location>
</feature>
<keyword evidence="1" id="KW-0812">Transmembrane</keyword>
<dbReference type="Proteomes" id="UP000679992">
    <property type="component" value="Unassembled WGS sequence"/>
</dbReference>
<evidence type="ECO:0000256" key="1">
    <source>
        <dbReference type="SAM" id="Phobius"/>
    </source>
</evidence>
<keyword evidence="1" id="KW-0472">Membrane</keyword>
<dbReference type="Pfam" id="PF14808">
    <property type="entry name" value="TMEM164"/>
    <property type="match status" value="1"/>
</dbReference>
<keyword evidence="3" id="KW-1185">Reference proteome</keyword>
<sequence length="251" mass="28731">MKESASVFSSGQAPEFIFFSPSHLIWIGLLIVMILGLYAARKRIRSRRALRLGVRFGLLGFLLISEATLNVWYWTQGAWNVRHTLPLELCSITLLLSIIMLWSRSRWLYEVLFFAGIGGALQAILTPNLGYGYPHFRFFQFFIAHSLIILAPLYMTWIEQYRPTWKSIGKTMLFLNGLALIIGLLNYVIGANYMFLLRKPDTPSILDMLGPYPYYLLAEEGIALLIFIVMYGVFFALTDRIKGRSQEAAKL</sequence>
<dbReference type="EMBL" id="BOSL01000009">
    <property type="protein sequence ID" value="GIP53965.1"/>
    <property type="molecule type" value="Genomic_DNA"/>
</dbReference>
<evidence type="ECO:0000313" key="3">
    <source>
        <dbReference type="Proteomes" id="UP000679992"/>
    </source>
</evidence>
<feature type="transmembrane region" description="Helical" evidence="1">
    <location>
        <begin position="138"/>
        <end position="157"/>
    </location>
</feature>
<proteinExistence type="predicted"/>
<feature type="transmembrane region" description="Helical" evidence="1">
    <location>
        <begin position="173"/>
        <end position="195"/>
    </location>
</feature>
<comment type="caution">
    <text evidence="2">The sequence shown here is derived from an EMBL/GenBank/DDBJ whole genome shotgun (WGS) entry which is preliminary data.</text>
</comment>